<gene>
    <name evidence="2" type="ORF">CRH09_08710</name>
</gene>
<dbReference type="AlphaFoldDB" id="A0A291RG42"/>
<dbReference type="RefSeq" id="WP_098693471.1">
    <property type="nucleotide sequence ID" value="NZ_CP023778.1"/>
</dbReference>
<evidence type="ECO:0000313" key="2">
    <source>
        <dbReference type="EMBL" id="ATL66269.1"/>
    </source>
</evidence>
<dbReference type="InterPro" id="IPR007278">
    <property type="entry name" value="DUF397"/>
</dbReference>
<protein>
    <submittedName>
        <fullName evidence="2">DUF397 domain-containing protein</fullName>
    </submittedName>
</protein>
<dbReference type="GeneID" id="88357487"/>
<accession>A0A291RG42</accession>
<dbReference type="EMBL" id="CP023778">
    <property type="protein sequence ID" value="ATL66269.1"/>
    <property type="molecule type" value="Genomic_DNA"/>
</dbReference>
<proteinExistence type="predicted"/>
<name>A0A291RG42_9NOCA</name>
<sequence>MSIDLSGATWFKSTKSGPDRDCVEVAYLDGDLTGVRDSKNPTGPALIFAPGEWDAFTAGVTGGEFDRPQS</sequence>
<evidence type="ECO:0000313" key="3">
    <source>
        <dbReference type="Proteomes" id="UP000221961"/>
    </source>
</evidence>
<dbReference type="Pfam" id="PF04149">
    <property type="entry name" value="DUF397"/>
    <property type="match status" value="1"/>
</dbReference>
<organism evidence="2 3">
    <name type="scientific">Nocardia terpenica</name>
    <dbReference type="NCBI Taxonomy" id="455432"/>
    <lineage>
        <taxon>Bacteria</taxon>
        <taxon>Bacillati</taxon>
        <taxon>Actinomycetota</taxon>
        <taxon>Actinomycetes</taxon>
        <taxon>Mycobacteriales</taxon>
        <taxon>Nocardiaceae</taxon>
        <taxon>Nocardia</taxon>
    </lineage>
</organism>
<feature type="domain" description="DUF397" evidence="1">
    <location>
        <begin position="8"/>
        <end position="60"/>
    </location>
</feature>
<dbReference type="Proteomes" id="UP000221961">
    <property type="component" value="Chromosome"/>
</dbReference>
<dbReference type="KEGG" id="ntp:CRH09_08710"/>
<evidence type="ECO:0000259" key="1">
    <source>
        <dbReference type="Pfam" id="PF04149"/>
    </source>
</evidence>
<reference evidence="2 3" key="1">
    <citation type="submission" date="2017-10" db="EMBL/GenBank/DDBJ databases">
        <title>Comparative genomics between pathogenic Norcardia.</title>
        <authorList>
            <person name="Zeng L."/>
        </authorList>
    </citation>
    <scope>NUCLEOTIDE SEQUENCE [LARGE SCALE GENOMIC DNA]</scope>
    <source>
        <strain evidence="2 3">NC_YFY_NT001</strain>
    </source>
</reference>